<dbReference type="KEGG" id="mlz:F6J85_05615"/>
<feature type="transmembrane region" description="Helical" evidence="1">
    <location>
        <begin position="190"/>
        <end position="219"/>
    </location>
</feature>
<dbReference type="InterPro" id="IPR009597">
    <property type="entry name" value="DUF1206"/>
</dbReference>
<organism evidence="3 4">
    <name type="scientific">Microbacterium lushaniae</name>
    <dbReference type="NCBI Taxonomy" id="2614639"/>
    <lineage>
        <taxon>Bacteria</taxon>
        <taxon>Bacillati</taxon>
        <taxon>Actinomycetota</taxon>
        <taxon>Actinomycetes</taxon>
        <taxon>Micrococcales</taxon>
        <taxon>Microbacteriaceae</taxon>
        <taxon>Microbacterium</taxon>
    </lineage>
</organism>
<name>A0A5J6L2C6_9MICO</name>
<feature type="domain" description="DUF1206" evidence="2">
    <location>
        <begin position="107"/>
        <end position="173"/>
    </location>
</feature>
<dbReference type="RefSeq" id="WP_150924190.1">
    <property type="nucleotide sequence ID" value="NZ_CP044232.1"/>
</dbReference>
<feature type="transmembrane region" description="Helical" evidence="1">
    <location>
        <begin position="65"/>
        <end position="91"/>
    </location>
</feature>
<sequence>MRSEVRAAARSAEHNPVLRVLARAGYAANGVMHALIGIIVLAAAFGGSGAADQTGAFRSVAAAPWGFALLWAIAVGLIALGVWHAVAAVGARRARRTQRLGILAAEIGQAVVFATVGAVAASVALGARPSAERAAEDASAGVLSMPGGPFLLAAVGLGVAIAGVAFVVMGVRRSFRSKVTLPRTAWGHAVAGLGVAGFVAKGIALFIVGVLLGVAAVQVDPGQAGGLDGAVQALLQLPAGPLLGVAVGAGFLAYGAFTILRARFAKLSV</sequence>
<gene>
    <name evidence="3" type="ORF">F6J85_05615</name>
</gene>
<feature type="transmembrane region" description="Helical" evidence="1">
    <location>
        <begin position="147"/>
        <end position="169"/>
    </location>
</feature>
<evidence type="ECO:0000313" key="4">
    <source>
        <dbReference type="Proteomes" id="UP000325516"/>
    </source>
</evidence>
<reference evidence="4" key="1">
    <citation type="submission" date="2019-09" db="EMBL/GenBank/DDBJ databases">
        <title>Mumia zhuanghuii sp. nov. isolated from the intestinal contents of plateau pika (Ochotona curzoniae) in the Qinghai-Tibet plateau of China.</title>
        <authorList>
            <person name="Tian Z."/>
        </authorList>
    </citation>
    <scope>NUCLEOTIDE SEQUENCE [LARGE SCALE GENOMIC DNA]</scope>
    <source>
        <strain evidence="4">L-031</strain>
    </source>
</reference>
<dbReference type="Pfam" id="PF06724">
    <property type="entry name" value="DUF1206"/>
    <property type="match status" value="3"/>
</dbReference>
<accession>A0A5J6L2C6</accession>
<keyword evidence="1" id="KW-1133">Transmembrane helix</keyword>
<dbReference type="Proteomes" id="UP000325516">
    <property type="component" value="Chromosome"/>
</dbReference>
<feature type="transmembrane region" description="Helical" evidence="1">
    <location>
        <begin position="20"/>
        <end position="45"/>
    </location>
</feature>
<dbReference type="AlphaFoldDB" id="A0A5J6L2C6"/>
<feature type="transmembrane region" description="Helical" evidence="1">
    <location>
        <begin position="103"/>
        <end position="127"/>
    </location>
</feature>
<keyword evidence="1" id="KW-0812">Transmembrane</keyword>
<feature type="domain" description="DUF1206" evidence="2">
    <location>
        <begin position="24"/>
        <end position="89"/>
    </location>
</feature>
<keyword evidence="1" id="KW-0472">Membrane</keyword>
<protein>
    <submittedName>
        <fullName evidence="3">DUF1206 domain-containing protein</fullName>
    </submittedName>
</protein>
<feature type="transmembrane region" description="Helical" evidence="1">
    <location>
        <begin position="239"/>
        <end position="260"/>
    </location>
</feature>
<dbReference type="EMBL" id="CP044232">
    <property type="protein sequence ID" value="QEW02630.1"/>
    <property type="molecule type" value="Genomic_DNA"/>
</dbReference>
<evidence type="ECO:0000313" key="3">
    <source>
        <dbReference type="EMBL" id="QEW02630.1"/>
    </source>
</evidence>
<evidence type="ECO:0000256" key="1">
    <source>
        <dbReference type="SAM" id="Phobius"/>
    </source>
</evidence>
<feature type="domain" description="DUF1206" evidence="2">
    <location>
        <begin position="196"/>
        <end position="264"/>
    </location>
</feature>
<evidence type="ECO:0000259" key="2">
    <source>
        <dbReference type="Pfam" id="PF06724"/>
    </source>
</evidence>
<keyword evidence="4" id="KW-1185">Reference proteome</keyword>
<proteinExistence type="predicted"/>